<dbReference type="InterPro" id="IPR002110">
    <property type="entry name" value="Ankyrin_rpt"/>
</dbReference>
<proteinExistence type="predicted"/>
<evidence type="ECO:0000313" key="4">
    <source>
        <dbReference type="EMBL" id="KAI3954644.1"/>
    </source>
</evidence>
<dbReference type="PROSITE" id="PS50297">
    <property type="entry name" value="ANK_REP_REGION"/>
    <property type="match status" value="1"/>
</dbReference>
<accession>A0AAD4XWX2</accession>
<feature type="transmembrane region" description="Helical" evidence="2">
    <location>
        <begin position="674"/>
        <end position="699"/>
    </location>
</feature>
<dbReference type="Proteomes" id="UP001202328">
    <property type="component" value="Unassembled WGS sequence"/>
</dbReference>
<feature type="transmembrane region" description="Helical" evidence="2">
    <location>
        <begin position="705"/>
        <end position="724"/>
    </location>
</feature>
<dbReference type="AlphaFoldDB" id="A0AAD4XWX2"/>
<evidence type="ECO:0000259" key="3">
    <source>
        <dbReference type="Pfam" id="PF13962"/>
    </source>
</evidence>
<keyword evidence="5" id="KW-1185">Reference proteome</keyword>
<sequence length="785" mass="89606">MSTNTISTVSDDRDHRLHETIMLSTQHIVASIEALLGKVIESQAQNQLQMMEMLKILANNSRNSPIVIPNCEKHPPTVPSHINEQQAENDQVNEEDAEFNYAGYEPLMEAIIDTKDPKKAMEYLNDHRTVIKEIFLARDSRKEIHDILWDLGTRSWGWDSLLWELLKLVPPQTLEYVNSDGHTILHKAVNLGDIKFIKALVERNPNLTQIRSNEGCHGVPLVYAALSVTERQKVMVEYLYSVTKDQDPSPFSGEQGYTLLVCLISADMYGMALSVFRRRPDLVQKIVDDKANGKPSLLQHIVERPFAFLSGSKLKWWERCIYTLVEVDTDSAHDGGIGREKQNVNLGSITEEDEENPQETSKVFSLNEQCSSTSNYRSITKYISSYFRHYIRPVTVIRRLYDQKLMHKQVFMLTLYLLVQLDRKKMDERSIKDIFLKSNMLETAIKFETTEFALACLWMFPSLCWEDDEREVEHTLIKLVASERNEKIYNFVRSQKNAYGFDKVSKLDKNNNSILHYSAELPHNRRLNAISGAAFQMQREIQWFKVYSNVFFPGGGKHNVTERFIRNKDGNTAHYLFTENHKELMEKGEKWMKDTSTSCMVVAALIATVAFAAAITVAGGNINDNSKHNGLPVFWDKDAFAVFAIADSLALISSITSVLMFFKDFLKALPQKLIQGLVTLFISIASVLVSFGAAFTIILGQRFHWVPIAISLVSCAPVLLFGFLQFPLFVEMVSSTYWPTILRKQGDGFFTEYNTEIFELVCLAYLGATRKELGSLIRQNRVTQT</sequence>
<comment type="caution">
    <text evidence="4">The sequence shown here is derived from an EMBL/GenBank/DDBJ whole genome shotgun (WGS) entry which is preliminary data.</text>
</comment>
<keyword evidence="2" id="KW-0812">Transmembrane</keyword>
<feature type="repeat" description="ANK" evidence="1">
    <location>
        <begin position="180"/>
        <end position="212"/>
    </location>
</feature>
<evidence type="ECO:0000256" key="1">
    <source>
        <dbReference type="PROSITE-ProRule" id="PRU00023"/>
    </source>
</evidence>
<reference evidence="4" key="1">
    <citation type="submission" date="2022-04" db="EMBL/GenBank/DDBJ databases">
        <title>A functionally conserved STORR gene fusion in Papaver species that diverged 16.8 million years ago.</title>
        <authorList>
            <person name="Catania T."/>
        </authorList>
    </citation>
    <scope>NUCLEOTIDE SEQUENCE</scope>
    <source>
        <strain evidence="4">S-188037</strain>
    </source>
</reference>
<dbReference type="EMBL" id="JAJJMB010001902">
    <property type="protein sequence ID" value="KAI3954644.1"/>
    <property type="molecule type" value="Genomic_DNA"/>
</dbReference>
<dbReference type="Pfam" id="PF13962">
    <property type="entry name" value="PGG"/>
    <property type="match status" value="1"/>
</dbReference>
<name>A0AAD4XWX2_9MAGN</name>
<dbReference type="PANTHER" id="PTHR24177">
    <property type="entry name" value="CASKIN"/>
    <property type="match status" value="1"/>
</dbReference>
<keyword evidence="1" id="KW-0040">ANK repeat</keyword>
<gene>
    <name evidence="4" type="ORF">MKW98_019775</name>
</gene>
<keyword evidence="2" id="KW-0472">Membrane</keyword>
<dbReference type="GO" id="GO:0016020">
    <property type="term" value="C:membrane"/>
    <property type="evidence" value="ECO:0007669"/>
    <property type="project" value="TreeGrafter"/>
</dbReference>
<dbReference type="SUPFAM" id="SSF48403">
    <property type="entry name" value="Ankyrin repeat"/>
    <property type="match status" value="1"/>
</dbReference>
<organism evidence="4 5">
    <name type="scientific">Papaver atlanticum</name>
    <dbReference type="NCBI Taxonomy" id="357466"/>
    <lineage>
        <taxon>Eukaryota</taxon>
        <taxon>Viridiplantae</taxon>
        <taxon>Streptophyta</taxon>
        <taxon>Embryophyta</taxon>
        <taxon>Tracheophyta</taxon>
        <taxon>Spermatophyta</taxon>
        <taxon>Magnoliopsida</taxon>
        <taxon>Ranunculales</taxon>
        <taxon>Papaveraceae</taxon>
        <taxon>Papaveroideae</taxon>
        <taxon>Papaver</taxon>
    </lineage>
</organism>
<dbReference type="InterPro" id="IPR026961">
    <property type="entry name" value="PGG_dom"/>
</dbReference>
<feature type="domain" description="PGG" evidence="3">
    <location>
        <begin position="589"/>
        <end position="696"/>
    </location>
</feature>
<dbReference type="Gene3D" id="1.25.40.20">
    <property type="entry name" value="Ankyrin repeat-containing domain"/>
    <property type="match status" value="1"/>
</dbReference>
<evidence type="ECO:0000313" key="5">
    <source>
        <dbReference type="Proteomes" id="UP001202328"/>
    </source>
</evidence>
<dbReference type="PANTHER" id="PTHR24177:SF365">
    <property type="entry name" value="ANKYRIN REPEAT-CONTAINING PROTEIN NPR4-LIKE ISOFORM X1"/>
    <property type="match status" value="1"/>
</dbReference>
<protein>
    <recommendedName>
        <fullName evidence="3">PGG domain-containing protein</fullName>
    </recommendedName>
</protein>
<evidence type="ECO:0000256" key="2">
    <source>
        <dbReference type="SAM" id="Phobius"/>
    </source>
</evidence>
<dbReference type="InterPro" id="IPR036770">
    <property type="entry name" value="Ankyrin_rpt-contain_sf"/>
</dbReference>
<feature type="transmembrane region" description="Helical" evidence="2">
    <location>
        <begin position="639"/>
        <end position="662"/>
    </location>
</feature>
<feature type="transmembrane region" description="Helical" evidence="2">
    <location>
        <begin position="599"/>
        <end position="619"/>
    </location>
</feature>
<keyword evidence="2" id="KW-1133">Transmembrane helix</keyword>
<dbReference type="PROSITE" id="PS50088">
    <property type="entry name" value="ANK_REPEAT"/>
    <property type="match status" value="1"/>
</dbReference>